<evidence type="ECO:0000256" key="20">
    <source>
        <dbReference type="ARBA" id="ARBA00031355"/>
    </source>
</evidence>
<evidence type="ECO:0000256" key="2">
    <source>
        <dbReference type="ARBA" id="ARBA00005406"/>
    </source>
</evidence>
<dbReference type="GO" id="GO:0030890">
    <property type="term" value="P:positive regulation of B cell proliferation"/>
    <property type="evidence" value="ECO:0007669"/>
    <property type="project" value="Ensembl"/>
</dbReference>
<evidence type="ECO:0000256" key="9">
    <source>
        <dbReference type="ARBA" id="ARBA00022801"/>
    </source>
</evidence>
<dbReference type="GO" id="GO:0042802">
    <property type="term" value="F:identical protein binding"/>
    <property type="evidence" value="ECO:0007669"/>
    <property type="project" value="Ensembl"/>
</dbReference>
<evidence type="ECO:0000256" key="7">
    <source>
        <dbReference type="ARBA" id="ARBA00022679"/>
    </source>
</evidence>
<dbReference type="KEGG" id="mcal:110294426"/>
<dbReference type="GO" id="GO:0043066">
    <property type="term" value="P:negative regulation of apoptotic process"/>
    <property type="evidence" value="ECO:0007669"/>
    <property type="project" value="Ensembl"/>
</dbReference>
<protein>
    <recommendedName>
        <fullName evidence="6">ADP-ribosyl cyclase/cyclic ADP-ribose hydrolase 1</fullName>
        <ecNumber evidence="5">2.4.99.20</ecNumber>
        <ecNumber evidence="4">3.2.2.6</ecNumber>
    </recommendedName>
    <alternativeName>
        <fullName evidence="21">2'-phospho-ADP-ribosyl cyclase</fullName>
    </alternativeName>
    <alternativeName>
        <fullName evidence="19">2'-phospho-ADP-ribosyl cyclase/2'-phospho-cyclic-ADP-ribose transferase</fullName>
    </alternativeName>
    <alternativeName>
        <fullName evidence="17">2'-phospho-cyclic-ADP-ribose transferase</fullName>
    </alternativeName>
    <alternativeName>
        <fullName evidence="20">ADP-ribosyl cyclase 1</fullName>
    </alternativeName>
    <alternativeName>
        <fullName evidence="18">Cyclic ADP-ribose hydrolase 1</fullName>
    </alternativeName>
</protein>
<evidence type="ECO:0000256" key="19">
    <source>
        <dbReference type="ARBA" id="ARBA00030418"/>
    </source>
</evidence>
<dbReference type="GO" id="GO:0009986">
    <property type="term" value="C:cell surface"/>
    <property type="evidence" value="ECO:0007669"/>
    <property type="project" value="Ensembl"/>
</dbReference>
<evidence type="ECO:0000256" key="22">
    <source>
        <dbReference type="ARBA" id="ARBA00049238"/>
    </source>
</evidence>
<dbReference type="CDD" id="cd04759">
    <property type="entry name" value="Rib_hydrolase"/>
    <property type="match status" value="1"/>
</dbReference>
<dbReference type="PANTHER" id="PTHR10912">
    <property type="entry name" value="ADP-RIBOSYL CYCLASE"/>
    <property type="match status" value="1"/>
</dbReference>
<comment type="catalytic activity">
    <reaction evidence="22">
        <text>NAD(+) + H2O = ADP-D-ribose + nicotinamide + H(+)</text>
        <dbReference type="Rhea" id="RHEA:16301"/>
        <dbReference type="ChEBI" id="CHEBI:15377"/>
        <dbReference type="ChEBI" id="CHEBI:15378"/>
        <dbReference type="ChEBI" id="CHEBI:17154"/>
        <dbReference type="ChEBI" id="CHEBI:57540"/>
        <dbReference type="ChEBI" id="CHEBI:57967"/>
        <dbReference type="EC" id="3.2.2.6"/>
    </reaction>
</comment>
<reference evidence="25" key="1">
    <citation type="submission" date="2025-08" db="UniProtKB">
        <authorList>
            <consortium name="RefSeq"/>
        </authorList>
    </citation>
    <scope>IDENTIFICATION</scope>
</reference>
<feature type="transmembrane region" description="Helical" evidence="23">
    <location>
        <begin position="24"/>
        <end position="45"/>
    </location>
</feature>
<dbReference type="InterPro" id="IPR003193">
    <property type="entry name" value="ADP-ribosyl_cyclase"/>
</dbReference>
<organism evidence="24 25">
    <name type="scientific">Mus caroli</name>
    <name type="common">Ryukyu mouse</name>
    <name type="synonym">Ricefield mouse</name>
    <dbReference type="NCBI Taxonomy" id="10089"/>
    <lineage>
        <taxon>Eukaryota</taxon>
        <taxon>Metazoa</taxon>
        <taxon>Chordata</taxon>
        <taxon>Craniata</taxon>
        <taxon>Vertebrata</taxon>
        <taxon>Euteleostomi</taxon>
        <taxon>Mammalia</taxon>
        <taxon>Eutheria</taxon>
        <taxon>Euarchontoglires</taxon>
        <taxon>Glires</taxon>
        <taxon>Rodentia</taxon>
        <taxon>Myomorpha</taxon>
        <taxon>Muroidea</taxon>
        <taxon>Muridae</taxon>
        <taxon>Murinae</taxon>
        <taxon>Mus</taxon>
        <taxon>Mus</taxon>
    </lineage>
</organism>
<comment type="similarity">
    <text evidence="2">Belongs to the ADP-ribosyl cyclase family.</text>
</comment>
<evidence type="ECO:0000256" key="23">
    <source>
        <dbReference type="SAM" id="Phobius"/>
    </source>
</evidence>
<evidence type="ECO:0000256" key="8">
    <source>
        <dbReference type="ARBA" id="ARBA00022692"/>
    </source>
</evidence>
<dbReference type="GO" id="GO:0016849">
    <property type="term" value="F:phosphorus-oxygen lyase activity"/>
    <property type="evidence" value="ECO:0007669"/>
    <property type="project" value="Ensembl"/>
</dbReference>
<keyword evidence="13" id="KW-0520">NAD</keyword>
<dbReference type="GO" id="GO:0042100">
    <property type="term" value="P:B cell proliferation"/>
    <property type="evidence" value="ECO:0007669"/>
    <property type="project" value="Ensembl"/>
</dbReference>
<dbReference type="CTD" id="952"/>
<keyword evidence="12 23" id="KW-1133">Transmembrane helix</keyword>
<dbReference type="GO" id="GO:0009410">
    <property type="term" value="P:response to xenobiotic stimulus"/>
    <property type="evidence" value="ECO:0007669"/>
    <property type="project" value="Ensembl"/>
</dbReference>
<dbReference type="Gene3D" id="3.40.50.720">
    <property type="entry name" value="NAD(P)-binding Rossmann-like Domain"/>
    <property type="match status" value="1"/>
</dbReference>
<evidence type="ECO:0000256" key="13">
    <source>
        <dbReference type="ARBA" id="ARBA00023027"/>
    </source>
</evidence>
<evidence type="ECO:0000313" key="25">
    <source>
        <dbReference type="RefSeq" id="XP_021018314.1"/>
    </source>
</evidence>
<dbReference type="Gene3D" id="1.20.82.10">
    <property type="entry name" value="ADP Ribosyl Cyclase, Chain A, domain 1"/>
    <property type="match status" value="1"/>
</dbReference>
<evidence type="ECO:0000256" key="16">
    <source>
        <dbReference type="ARBA" id="ARBA00023180"/>
    </source>
</evidence>
<evidence type="ECO:0000256" key="14">
    <source>
        <dbReference type="ARBA" id="ARBA00023136"/>
    </source>
</evidence>
<keyword evidence="7" id="KW-0808">Transferase</keyword>
<dbReference type="GeneID" id="110294426"/>
<dbReference type="GO" id="GO:0016740">
    <property type="term" value="F:transferase activity"/>
    <property type="evidence" value="ECO:0007669"/>
    <property type="project" value="UniProtKB-KW"/>
</dbReference>
<keyword evidence="9 25" id="KW-0378">Hydrolase</keyword>
<keyword evidence="24" id="KW-1185">Reference proteome</keyword>
<dbReference type="Proteomes" id="UP000515126">
    <property type="component" value="Chromosome 5"/>
</dbReference>
<dbReference type="GO" id="GO:0045892">
    <property type="term" value="P:negative regulation of DNA-templated transcription"/>
    <property type="evidence" value="ECO:0007669"/>
    <property type="project" value="Ensembl"/>
</dbReference>
<proteinExistence type="inferred from homology"/>
<evidence type="ECO:0000256" key="17">
    <source>
        <dbReference type="ARBA" id="ARBA00029787"/>
    </source>
</evidence>
<dbReference type="EC" id="2.4.99.20" evidence="5"/>
<dbReference type="GO" id="GO:0005886">
    <property type="term" value="C:plasma membrane"/>
    <property type="evidence" value="ECO:0007669"/>
    <property type="project" value="Ensembl"/>
</dbReference>
<evidence type="ECO:0000256" key="3">
    <source>
        <dbReference type="ARBA" id="ARBA00011738"/>
    </source>
</evidence>
<comment type="subunit">
    <text evidence="3">Homodimer.</text>
</comment>
<evidence type="ECO:0000256" key="6">
    <source>
        <dbReference type="ARBA" id="ARBA00015644"/>
    </source>
</evidence>
<evidence type="ECO:0000313" key="24">
    <source>
        <dbReference type="Proteomes" id="UP000515126"/>
    </source>
</evidence>
<dbReference type="GO" id="GO:0045893">
    <property type="term" value="P:positive regulation of DNA-templated transcription"/>
    <property type="evidence" value="ECO:0007669"/>
    <property type="project" value="Ensembl"/>
</dbReference>
<keyword evidence="8 23" id="KW-0812">Transmembrane</keyword>
<accession>A0A6P5PPS4</accession>
<dbReference type="RefSeq" id="XP_021018314.1">
    <property type="nucleotide sequence ID" value="XM_021162655.2"/>
</dbReference>
<sequence length="304" mass="34389">MANYEFSQVSGDRPGCRLSKKAQIGLGVGLLVLIASAVVIVVIVLRPHSLLVWTGEPTTKHFSDIFLGRCLIYTQILRPEMRDHNCREILSTFKGAFVSKNPCNITREDYAPLVKLVTQSIPCNKTLFWSKSKHLAHQYTWIQGKMFTLEDTLLGYIADDLRWCGDPSTSDMNYVSCPHWNESCPNNPITMFWKVISQKFAEDACGVVQVMLNGSLREPFYKNSTFGSVEVFSLDPNKVHKLQAWVMHDIKGASSNACSSSSINELKMIVQKRNMIFACVDNYRPARFLQCVKNPEHPSCRLNT</sequence>
<dbReference type="AlphaFoldDB" id="A0A6P5PPS4"/>
<comment type="subcellular location">
    <subcellularLocation>
        <location evidence="1">Membrane</location>
        <topology evidence="1">Single-pass type II membrane protein</topology>
    </subcellularLocation>
</comment>
<dbReference type="PANTHER" id="PTHR10912:SF5">
    <property type="entry name" value="ADP-RIBOSYL CYCLASE_CYCLIC ADP-RIBOSE HYDROLASE 1"/>
    <property type="match status" value="1"/>
</dbReference>
<evidence type="ECO:0000256" key="11">
    <source>
        <dbReference type="ARBA" id="ARBA00022968"/>
    </source>
</evidence>
<evidence type="ECO:0000256" key="5">
    <source>
        <dbReference type="ARBA" id="ARBA00012600"/>
    </source>
</evidence>
<dbReference type="GO" id="GO:0050853">
    <property type="term" value="P:B cell receptor signaling pathway"/>
    <property type="evidence" value="ECO:0007669"/>
    <property type="project" value="Ensembl"/>
</dbReference>
<keyword evidence="10" id="KW-0521">NADP</keyword>
<keyword evidence="16" id="KW-0325">Glycoprotein</keyword>
<keyword evidence="15" id="KW-1015">Disulfide bond</keyword>
<dbReference type="EC" id="3.2.2.6" evidence="4"/>
<dbReference type="Pfam" id="PF02267">
    <property type="entry name" value="Rib_hydrolayse"/>
    <property type="match status" value="1"/>
</dbReference>
<evidence type="ECO:0000256" key="21">
    <source>
        <dbReference type="ARBA" id="ARBA00031840"/>
    </source>
</evidence>
<evidence type="ECO:0000256" key="1">
    <source>
        <dbReference type="ARBA" id="ARBA00004606"/>
    </source>
</evidence>
<evidence type="ECO:0000256" key="10">
    <source>
        <dbReference type="ARBA" id="ARBA00022857"/>
    </source>
</evidence>
<name>A0A6P5PPS4_MUSCR</name>
<dbReference type="SUPFAM" id="SSF52309">
    <property type="entry name" value="N-(deoxy)ribosyltransferase-like"/>
    <property type="match status" value="1"/>
</dbReference>
<keyword evidence="11" id="KW-0735">Signal-anchor</keyword>
<keyword evidence="14 23" id="KW-0472">Membrane</keyword>
<evidence type="ECO:0000256" key="12">
    <source>
        <dbReference type="ARBA" id="ARBA00022989"/>
    </source>
</evidence>
<evidence type="ECO:0000256" key="15">
    <source>
        <dbReference type="ARBA" id="ARBA00023157"/>
    </source>
</evidence>
<evidence type="ECO:0000256" key="18">
    <source>
        <dbReference type="ARBA" id="ARBA00030272"/>
    </source>
</evidence>
<dbReference type="GO" id="GO:0061809">
    <property type="term" value="F:NAD+ nucleosidase activity, cyclic ADP-ribose generating"/>
    <property type="evidence" value="ECO:0007669"/>
    <property type="project" value="UniProtKB-EC"/>
</dbReference>
<evidence type="ECO:0000256" key="4">
    <source>
        <dbReference type="ARBA" id="ARBA00011982"/>
    </source>
</evidence>
<gene>
    <name evidence="25" type="primary">Cd38</name>
</gene>